<accession>A0A2J0KTU0</accession>
<sequence length="98" mass="10617">MANLIHKRIKIGKKYIDAVSMKLMSKNLVLIKGDKGYIMCGYLNLSAANKFGDAAIKIVGVSSVEEALKTKVFACSRAAKRLGVHKGQPVKEAIKIIA</sequence>
<proteinExistence type="predicted"/>
<comment type="caution">
    <text evidence="1">The sequence shown here is derived from an EMBL/GenBank/DDBJ whole genome shotgun (WGS) entry which is preliminary data.</text>
</comment>
<name>A0A2J0KTU0_9BACT</name>
<dbReference type="Gene3D" id="3.30.1980.10">
    <property type="entry name" value="Hypothetical protein YunC"/>
    <property type="match status" value="1"/>
</dbReference>
<organism evidence="1 2">
    <name type="scientific">Candidatus Aquitaenariimonas noxiae</name>
    <dbReference type="NCBI Taxonomy" id="1974741"/>
    <lineage>
        <taxon>Bacteria</taxon>
        <taxon>Pseudomonadati</taxon>
        <taxon>Candidatus Omnitrophota</taxon>
        <taxon>Candidatus Aquitaenariimonas</taxon>
    </lineage>
</organism>
<dbReference type="SUPFAM" id="SSF102891">
    <property type="entry name" value="Hypothetical protein Ta1206"/>
    <property type="match status" value="1"/>
</dbReference>
<dbReference type="Pfam" id="PF08827">
    <property type="entry name" value="DUF1805"/>
    <property type="match status" value="1"/>
</dbReference>
<dbReference type="InterPro" id="IPR036493">
    <property type="entry name" value="YunC_sf"/>
</dbReference>
<dbReference type="AlphaFoldDB" id="A0A2J0KTU0"/>
<evidence type="ECO:0000313" key="1">
    <source>
        <dbReference type="EMBL" id="PIU41898.1"/>
    </source>
</evidence>
<reference evidence="1 2" key="1">
    <citation type="submission" date="2017-09" db="EMBL/GenBank/DDBJ databases">
        <title>Depth-based differentiation of microbial function through sediment-hosted aquifers and enrichment of novel symbionts in the deep terrestrial subsurface.</title>
        <authorList>
            <person name="Probst A.J."/>
            <person name="Ladd B."/>
            <person name="Jarett J.K."/>
            <person name="Geller-Mcgrath D.E."/>
            <person name="Sieber C.M."/>
            <person name="Emerson J.B."/>
            <person name="Anantharaman K."/>
            <person name="Thomas B.C."/>
            <person name="Malmstrom R."/>
            <person name="Stieglmeier M."/>
            <person name="Klingl A."/>
            <person name="Woyke T."/>
            <person name="Ryan C.M."/>
            <person name="Banfield J.F."/>
        </authorList>
    </citation>
    <scope>NUCLEOTIDE SEQUENCE [LARGE SCALE GENOMIC DNA]</scope>
    <source>
        <strain evidence="1">CG07_land_8_20_14_0_80_42_15</strain>
    </source>
</reference>
<gene>
    <name evidence="1" type="ORF">COS99_02915</name>
</gene>
<dbReference type="Proteomes" id="UP000230052">
    <property type="component" value="Unassembled WGS sequence"/>
</dbReference>
<dbReference type="InterPro" id="IPR014931">
    <property type="entry name" value="DUF1805"/>
</dbReference>
<protein>
    <submittedName>
        <fullName evidence="1">DUF1805 domain-containing protein</fullName>
    </submittedName>
</protein>
<dbReference type="EMBL" id="PEWV01000028">
    <property type="protein sequence ID" value="PIU41898.1"/>
    <property type="molecule type" value="Genomic_DNA"/>
</dbReference>
<evidence type="ECO:0000313" key="2">
    <source>
        <dbReference type="Proteomes" id="UP000230052"/>
    </source>
</evidence>